<organism evidence="1 2">
    <name type="scientific">Sphingobacterium kitahiroshimense</name>
    <dbReference type="NCBI Taxonomy" id="470446"/>
    <lineage>
        <taxon>Bacteria</taxon>
        <taxon>Pseudomonadati</taxon>
        <taxon>Bacteroidota</taxon>
        <taxon>Sphingobacteriia</taxon>
        <taxon>Sphingobacteriales</taxon>
        <taxon>Sphingobacteriaceae</taxon>
        <taxon>Sphingobacterium</taxon>
    </lineage>
</organism>
<sequence length="71" mass="7581">MAWFILTGSNPTDSQDYDAATPSGCTGTNKICAVQANPDSNNKPELTDALKDEMILALHNRSASANVQLRS</sequence>
<keyword evidence="2" id="KW-1185">Reference proteome</keyword>
<name>A0ABV0BVS8_9SPHI</name>
<dbReference type="EMBL" id="JBDJNQ010000008">
    <property type="protein sequence ID" value="MEN5378900.1"/>
    <property type="molecule type" value="Genomic_DNA"/>
</dbReference>
<evidence type="ECO:0000313" key="2">
    <source>
        <dbReference type="Proteomes" id="UP001409291"/>
    </source>
</evidence>
<evidence type="ECO:0000313" key="1">
    <source>
        <dbReference type="EMBL" id="MEN5378900.1"/>
    </source>
</evidence>
<proteinExistence type="predicted"/>
<reference evidence="1 2" key="1">
    <citation type="submission" date="2024-04" db="EMBL/GenBank/DDBJ databases">
        <title>WGS of bacteria from Torrens River.</title>
        <authorList>
            <person name="Wyrsch E.R."/>
            <person name="Drigo B."/>
        </authorList>
    </citation>
    <scope>NUCLEOTIDE SEQUENCE [LARGE SCALE GENOMIC DNA]</scope>
    <source>
        <strain evidence="1 2">TWI391</strain>
    </source>
</reference>
<accession>A0ABV0BVS8</accession>
<protein>
    <submittedName>
        <fullName evidence="1">Uncharacterized protein</fullName>
    </submittedName>
</protein>
<dbReference type="Proteomes" id="UP001409291">
    <property type="component" value="Unassembled WGS sequence"/>
</dbReference>
<comment type="caution">
    <text evidence="1">The sequence shown here is derived from an EMBL/GenBank/DDBJ whole genome shotgun (WGS) entry which is preliminary data.</text>
</comment>
<dbReference type="RefSeq" id="WP_346581763.1">
    <property type="nucleotide sequence ID" value="NZ_JBDJNQ010000008.1"/>
</dbReference>
<gene>
    <name evidence="1" type="ORF">ABE541_16680</name>
</gene>